<sequence length="103" mass="11540">MPSRKRIRIEEEEEAKAGTSTTTEDAFKIAPRQLPMLKVLNDLMEQIVSEKAQRDLHLEFHRRANEVLDAEKAQSTERCRPAVGTASRETSGEAVTSDGEDEA</sequence>
<dbReference type="Proteomes" id="UP000245119">
    <property type="component" value="Linkage Group LG10"/>
</dbReference>
<dbReference type="AlphaFoldDB" id="A0A2T7NS07"/>
<reference evidence="2 3" key="1">
    <citation type="submission" date="2018-04" db="EMBL/GenBank/DDBJ databases">
        <title>The genome of golden apple snail Pomacea canaliculata provides insight into stress tolerance and invasive adaptation.</title>
        <authorList>
            <person name="Liu C."/>
            <person name="Liu B."/>
            <person name="Ren Y."/>
            <person name="Zhang Y."/>
            <person name="Wang H."/>
            <person name="Li S."/>
            <person name="Jiang F."/>
            <person name="Yin L."/>
            <person name="Zhang G."/>
            <person name="Qian W."/>
            <person name="Fan W."/>
        </authorList>
    </citation>
    <scope>NUCLEOTIDE SEQUENCE [LARGE SCALE GENOMIC DNA]</scope>
    <source>
        <strain evidence="2">SZHN2017</strain>
        <tissue evidence="2">Muscle</tissue>
    </source>
</reference>
<organism evidence="2 3">
    <name type="scientific">Pomacea canaliculata</name>
    <name type="common">Golden apple snail</name>
    <dbReference type="NCBI Taxonomy" id="400727"/>
    <lineage>
        <taxon>Eukaryota</taxon>
        <taxon>Metazoa</taxon>
        <taxon>Spiralia</taxon>
        <taxon>Lophotrochozoa</taxon>
        <taxon>Mollusca</taxon>
        <taxon>Gastropoda</taxon>
        <taxon>Caenogastropoda</taxon>
        <taxon>Architaenioglossa</taxon>
        <taxon>Ampullarioidea</taxon>
        <taxon>Ampullariidae</taxon>
        <taxon>Pomacea</taxon>
    </lineage>
</organism>
<proteinExistence type="predicted"/>
<feature type="region of interest" description="Disordered" evidence="1">
    <location>
        <begin position="69"/>
        <end position="103"/>
    </location>
</feature>
<keyword evidence="3" id="KW-1185">Reference proteome</keyword>
<name>A0A2T7NS07_POMCA</name>
<accession>A0A2T7NS07</accession>
<comment type="caution">
    <text evidence="2">The sequence shown here is derived from an EMBL/GenBank/DDBJ whole genome shotgun (WGS) entry which is preliminary data.</text>
</comment>
<evidence type="ECO:0000313" key="2">
    <source>
        <dbReference type="EMBL" id="PVD23932.1"/>
    </source>
</evidence>
<protein>
    <submittedName>
        <fullName evidence="2">Uncharacterized protein</fullName>
    </submittedName>
</protein>
<dbReference type="EMBL" id="PZQS01000010">
    <property type="protein sequence ID" value="PVD23932.1"/>
    <property type="molecule type" value="Genomic_DNA"/>
</dbReference>
<feature type="compositionally biased region" description="Basic and acidic residues" evidence="1">
    <location>
        <begin position="69"/>
        <end position="80"/>
    </location>
</feature>
<feature type="region of interest" description="Disordered" evidence="1">
    <location>
        <begin position="1"/>
        <end position="24"/>
    </location>
</feature>
<evidence type="ECO:0000313" key="3">
    <source>
        <dbReference type="Proteomes" id="UP000245119"/>
    </source>
</evidence>
<evidence type="ECO:0000256" key="1">
    <source>
        <dbReference type="SAM" id="MobiDB-lite"/>
    </source>
</evidence>
<gene>
    <name evidence="2" type="ORF">C0Q70_17208</name>
</gene>